<gene>
    <name evidence="2" type="ORF">LSH36_53g04007</name>
</gene>
<name>A0AAD9NCG8_9ANNE</name>
<dbReference type="Gene3D" id="3.50.50.60">
    <property type="entry name" value="FAD/NAD(P)-binding domain"/>
    <property type="match status" value="1"/>
</dbReference>
<dbReference type="InterPro" id="IPR036188">
    <property type="entry name" value="FAD/NAD-bd_sf"/>
</dbReference>
<keyword evidence="1" id="KW-0472">Membrane</keyword>
<comment type="caution">
    <text evidence="2">The sequence shown here is derived from an EMBL/GenBank/DDBJ whole genome shotgun (WGS) entry which is preliminary data.</text>
</comment>
<keyword evidence="1" id="KW-1133">Transmembrane helix</keyword>
<dbReference type="EMBL" id="JAODUP010000053">
    <property type="protein sequence ID" value="KAK2165217.1"/>
    <property type="molecule type" value="Genomic_DNA"/>
</dbReference>
<dbReference type="PANTHER" id="PTHR10742">
    <property type="entry name" value="FLAVIN MONOAMINE OXIDASE"/>
    <property type="match status" value="1"/>
</dbReference>
<accession>A0AAD9NCG8</accession>
<proteinExistence type="predicted"/>
<dbReference type="InterPro" id="IPR050281">
    <property type="entry name" value="Flavin_monoamine_oxidase"/>
</dbReference>
<evidence type="ECO:0008006" key="4">
    <source>
        <dbReference type="Google" id="ProtNLM"/>
    </source>
</evidence>
<evidence type="ECO:0000256" key="1">
    <source>
        <dbReference type="SAM" id="Phobius"/>
    </source>
</evidence>
<dbReference type="Pfam" id="PF13450">
    <property type="entry name" value="NAD_binding_8"/>
    <property type="match status" value="1"/>
</dbReference>
<protein>
    <recommendedName>
        <fullName evidence="4">Amine oxidase domain-containing protein</fullName>
    </recommendedName>
</protein>
<reference evidence="2" key="1">
    <citation type="journal article" date="2023" name="Mol. Biol. Evol.">
        <title>Third-Generation Sequencing Reveals the Adaptive Role of the Epigenome in Three Deep-Sea Polychaetes.</title>
        <authorList>
            <person name="Perez M."/>
            <person name="Aroh O."/>
            <person name="Sun Y."/>
            <person name="Lan Y."/>
            <person name="Juniper S.K."/>
            <person name="Young C.R."/>
            <person name="Angers B."/>
            <person name="Qian P.Y."/>
        </authorList>
    </citation>
    <scope>NUCLEOTIDE SEQUENCE</scope>
    <source>
        <strain evidence="2">P08H-3</strain>
    </source>
</reference>
<organism evidence="2 3">
    <name type="scientific">Paralvinella palmiformis</name>
    <dbReference type="NCBI Taxonomy" id="53620"/>
    <lineage>
        <taxon>Eukaryota</taxon>
        <taxon>Metazoa</taxon>
        <taxon>Spiralia</taxon>
        <taxon>Lophotrochozoa</taxon>
        <taxon>Annelida</taxon>
        <taxon>Polychaeta</taxon>
        <taxon>Sedentaria</taxon>
        <taxon>Canalipalpata</taxon>
        <taxon>Terebellida</taxon>
        <taxon>Terebelliformia</taxon>
        <taxon>Alvinellidae</taxon>
        <taxon>Paralvinella</taxon>
    </lineage>
</organism>
<evidence type="ECO:0000313" key="2">
    <source>
        <dbReference type="EMBL" id="KAK2165217.1"/>
    </source>
</evidence>
<sequence>MPSAPRMSKRLSQAPRMSIIMAGDDPQERKRELSLREICADHVKTIATLLMIFGTIACIVVIVLIHKWHFEESRVKEIEACLDVAVIGAGISGSYASWRMRHDAKAIIHLFELRSSAGGRLRTEHFPDYENVKMKAELGALYYFPQRHPLLNRTIHALRLTPEGYYTELFLPKSIHENPLLVKYNRYINLYEMGYWNFLNNVASREGFNFIQDGTPWRSHVSNGNAALLATLDLNTWDYHATLAEGMQELPKTMARQFANSSHRKKRWLHGVYYELVFQQTETVDGTIYNITKSERFCANEVILAISPAALKHIRFIGFDDNTPSLWSLVDAVLDPIPATTAYLLFNESWWSGARPGYEDVITDLPLRRTRYVASGRRKSRDGADVKQAEYGHLFLGASSDFQDVSYFDLFLRHGHGSVVHSECNITRQGLLDLKTQFARLQGLKDANALPDPIGFYAVDWRKPPTYAGWHLWKRGVRWDREAAHLLKPLANDAIYLIGSDICPGSCQLWAEGALRTVESLLESYFPKYYAMPLDGASVADDQLAVGDEVKMPLFN</sequence>
<dbReference type="SUPFAM" id="SSF51905">
    <property type="entry name" value="FAD/NAD(P)-binding domain"/>
    <property type="match status" value="1"/>
</dbReference>
<feature type="transmembrane region" description="Helical" evidence="1">
    <location>
        <begin position="46"/>
        <end position="65"/>
    </location>
</feature>
<dbReference type="AlphaFoldDB" id="A0AAD9NCG8"/>
<keyword evidence="3" id="KW-1185">Reference proteome</keyword>
<dbReference type="Proteomes" id="UP001208570">
    <property type="component" value="Unassembled WGS sequence"/>
</dbReference>
<evidence type="ECO:0000313" key="3">
    <source>
        <dbReference type="Proteomes" id="UP001208570"/>
    </source>
</evidence>
<dbReference type="GO" id="GO:0016491">
    <property type="term" value="F:oxidoreductase activity"/>
    <property type="evidence" value="ECO:0007669"/>
    <property type="project" value="TreeGrafter"/>
</dbReference>
<dbReference type="PANTHER" id="PTHR10742:SF410">
    <property type="entry name" value="LYSINE-SPECIFIC HISTONE DEMETHYLASE 2"/>
    <property type="match status" value="1"/>
</dbReference>
<keyword evidence="1" id="KW-0812">Transmembrane</keyword>